<organism evidence="1 2">
    <name type="scientific">Populus tomentosa</name>
    <name type="common">Chinese white poplar</name>
    <dbReference type="NCBI Taxonomy" id="118781"/>
    <lineage>
        <taxon>Eukaryota</taxon>
        <taxon>Viridiplantae</taxon>
        <taxon>Streptophyta</taxon>
        <taxon>Embryophyta</taxon>
        <taxon>Tracheophyta</taxon>
        <taxon>Spermatophyta</taxon>
        <taxon>Magnoliopsida</taxon>
        <taxon>eudicotyledons</taxon>
        <taxon>Gunneridae</taxon>
        <taxon>Pentapetalae</taxon>
        <taxon>rosids</taxon>
        <taxon>fabids</taxon>
        <taxon>Malpighiales</taxon>
        <taxon>Salicaceae</taxon>
        <taxon>Saliceae</taxon>
        <taxon>Populus</taxon>
    </lineage>
</organism>
<accession>A0A8X8A8H8</accession>
<evidence type="ECO:0000313" key="2">
    <source>
        <dbReference type="Proteomes" id="UP000886885"/>
    </source>
</evidence>
<proteinExistence type="predicted"/>
<dbReference type="PANTHER" id="PTHR35471:SF1">
    <property type="entry name" value="OS07G0223700 PROTEIN"/>
    <property type="match status" value="1"/>
</dbReference>
<name>A0A8X8A8H8_POPTO</name>
<dbReference type="EMBL" id="JAAWWB010000006">
    <property type="protein sequence ID" value="KAG6781847.1"/>
    <property type="molecule type" value="Genomic_DNA"/>
</dbReference>
<dbReference type="AlphaFoldDB" id="A0A8X8A8H8"/>
<gene>
    <name evidence="1" type="ORF">POTOM_014762</name>
</gene>
<protein>
    <submittedName>
        <fullName evidence="1">Uncharacterized protein</fullName>
    </submittedName>
</protein>
<dbReference type="OrthoDB" id="1916950at2759"/>
<dbReference type="Proteomes" id="UP000886885">
    <property type="component" value="Chromosome 3D"/>
</dbReference>
<reference evidence="1" key="1">
    <citation type="journal article" date="2020" name="bioRxiv">
        <title>Hybrid origin of Populus tomentosa Carr. identified through genome sequencing and phylogenomic analysis.</title>
        <authorList>
            <person name="An X."/>
            <person name="Gao K."/>
            <person name="Chen Z."/>
            <person name="Li J."/>
            <person name="Yang X."/>
            <person name="Yang X."/>
            <person name="Zhou J."/>
            <person name="Guo T."/>
            <person name="Zhao T."/>
            <person name="Huang S."/>
            <person name="Miao D."/>
            <person name="Khan W.U."/>
            <person name="Rao P."/>
            <person name="Ye M."/>
            <person name="Lei B."/>
            <person name="Liao W."/>
            <person name="Wang J."/>
            <person name="Ji L."/>
            <person name="Li Y."/>
            <person name="Guo B."/>
            <person name="Mustafa N.S."/>
            <person name="Li S."/>
            <person name="Yun Q."/>
            <person name="Keller S.R."/>
            <person name="Mao J."/>
            <person name="Zhang R."/>
            <person name="Strauss S.H."/>
        </authorList>
    </citation>
    <scope>NUCLEOTIDE SEQUENCE</scope>
    <source>
        <strain evidence="1">GM15</strain>
        <tissue evidence="1">Leaf</tissue>
    </source>
</reference>
<dbReference type="PANTHER" id="PTHR35471">
    <property type="entry name" value="OS07G0223700 PROTEIN"/>
    <property type="match status" value="1"/>
</dbReference>
<evidence type="ECO:0000313" key="1">
    <source>
        <dbReference type="EMBL" id="KAG6781847.1"/>
    </source>
</evidence>
<keyword evidence="2" id="KW-1185">Reference proteome</keyword>
<comment type="caution">
    <text evidence="1">The sequence shown here is derived from an EMBL/GenBank/DDBJ whole genome shotgun (WGS) entry which is preliminary data.</text>
</comment>
<sequence length="105" mass="11879">MQIVGFTVRSFLSPATPATVGRECSDYDVVLGSSIYDPAYYSSLFDDGQYSRRLRQRKKEIAEGIRIKTLESVTMDSQVKVTTRRAFEAVDVGIRKFVLDNADFQ</sequence>